<sequence length="122" mass="13838">MKKLTISIQRDSAAALREMGKRFIDAAKTRHSKGDALMFESPAAMFRVLSPKRWDLIEKLQSVGPCSVRGLARTLDRDVKRVHTDLVELIDRGLVERTQDGKVRVPYDVIHADFDLRAHRAA</sequence>
<dbReference type="OrthoDB" id="9809537at2"/>
<dbReference type="InterPro" id="IPR036390">
    <property type="entry name" value="WH_DNA-bd_sf"/>
</dbReference>
<protein>
    <submittedName>
        <fullName evidence="1">Uncharacterized protein</fullName>
    </submittedName>
</protein>
<dbReference type="InterPro" id="IPR036388">
    <property type="entry name" value="WH-like_DNA-bd_sf"/>
</dbReference>
<evidence type="ECO:0000313" key="1">
    <source>
        <dbReference type="EMBL" id="AMN46449.1"/>
    </source>
</evidence>
<accession>A0A127FA64</accession>
<dbReference type="Proteomes" id="UP000070250">
    <property type="component" value="Chromosome"/>
</dbReference>
<organism evidence="1 2">
    <name type="scientific">Steroidobacter denitrificans</name>
    <dbReference type="NCBI Taxonomy" id="465721"/>
    <lineage>
        <taxon>Bacteria</taxon>
        <taxon>Pseudomonadati</taxon>
        <taxon>Pseudomonadota</taxon>
        <taxon>Gammaproteobacteria</taxon>
        <taxon>Steroidobacterales</taxon>
        <taxon>Steroidobacteraceae</taxon>
        <taxon>Steroidobacter</taxon>
    </lineage>
</organism>
<proteinExistence type="predicted"/>
<dbReference type="KEGG" id="sdf:ACG33_04895"/>
<evidence type="ECO:0000313" key="2">
    <source>
        <dbReference type="Proteomes" id="UP000070250"/>
    </source>
</evidence>
<dbReference type="Gene3D" id="1.10.10.10">
    <property type="entry name" value="Winged helix-like DNA-binding domain superfamily/Winged helix DNA-binding domain"/>
    <property type="match status" value="1"/>
</dbReference>
<dbReference type="RefSeq" id="WP_066919199.1">
    <property type="nucleotide sequence ID" value="NZ_CP011971.1"/>
</dbReference>
<dbReference type="Pfam" id="PF25212">
    <property type="entry name" value="HVO_A0114"/>
    <property type="match status" value="1"/>
</dbReference>
<name>A0A127FA64_STEDE</name>
<gene>
    <name evidence="1" type="ORF">ACG33_04895</name>
</gene>
<reference evidence="1 2" key="1">
    <citation type="submission" date="2015-06" db="EMBL/GenBank/DDBJ databases">
        <title>A Comprehensive Approach to Explore the Metabolic and Phylogenetic Diversity of Bacterial Steroid Degradation in the Environment: Testosterone as an Example.</title>
        <authorList>
            <person name="Yang F.-C."/>
            <person name="Chen Y.-L."/>
            <person name="Yu C.-P."/>
            <person name="Tang S.-L."/>
            <person name="Wang P.-H."/>
            <person name="Ismail W."/>
            <person name="Wang C.-H."/>
            <person name="Yang C.-Y."/>
            <person name="Chiang Y.-R."/>
        </authorList>
    </citation>
    <scope>NUCLEOTIDE SEQUENCE [LARGE SCALE GENOMIC DNA]</scope>
    <source>
        <strain evidence="1 2">DSM 18526</strain>
    </source>
</reference>
<dbReference type="EMBL" id="CP011971">
    <property type="protein sequence ID" value="AMN46449.1"/>
    <property type="molecule type" value="Genomic_DNA"/>
</dbReference>
<keyword evidence="2" id="KW-1185">Reference proteome</keyword>
<dbReference type="STRING" id="465721.ACG33_04895"/>
<dbReference type="SUPFAM" id="SSF46785">
    <property type="entry name" value="Winged helix' DNA-binding domain"/>
    <property type="match status" value="1"/>
</dbReference>
<dbReference type="AlphaFoldDB" id="A0A127FA64"/>